<sequence>MSICLLAWSCVIKHLAGSLQKIKDNPLSLGMGYTNGSCSGPRTNDSYPIPLKTPMAWKVEEQKIVVSAWQQEFDLKLGQGSGLA</sequence>
<dbReference type="EMBL" id="JAUZQC010000009">
    <property type="protein sequence ID" value="KAK5866644.1"/>
    <property type="molecule type" value="Genomic_DNA"/>
</dbReference>
<dbReference type="Proteomes" id="UP001346869">
    <property type="component" value="Unassembled WGS sequence"/>
</dbReference>
<dbReference type="AlphaFoldDB" id="A0AAN7XU53"/>
<comment type="caution">
    <text evidence="2">The sequence shown here is derived from an EMBL/GenBank/DDBJ whole genome shotgun (WGS) entry which is preliminary data.</text>
</comment>
<reference evidence="2 3" key="1">
    <citation type="journal article" date="2023" name="Genes (Basel)">
        <title>Chromosome-Level Genome Assembly and Circadian Gene Repertoire of the Patagonia Blennie Eleginops maclovinus-The Closest Ancestral Proxy of Antarctic Cryonotothenioids.</title>
        <authorList>
            <person name="Cheng C.C."/>
            <person name="Rivera-Colon A.G."/>
            <person name="Minhas B.F."/>
            <person name="Wilson L."/>
            <person name="Rayamajhi N."/>
            <person name="Vargas-Chacoff L."/>
            <person name="Catchen J.M."/>
        </authorList>
    </citation>
    <scope>NUCLEOTIDE SEQUENCE [LARGE SCALE GENOMIC DNA]</scope>
    <source>
        <strain evidence="2">JMC-PN-2008</strain>
    </source>
</reference>
<evidence type="ECO:0000256" key="1">
    <source>
        <dbReference type="SAM" id="SignalP"/>
    </source>
</evidence>
<feature type="chain" id="PRO_5043036678" evidence="1">
    <location>
        <begin position="19"/>
        <end position="84"/>
    </location>
</feature>
<organism evidence="2 3">
    <name type="scientific">Eleginops maclovinus</name>
    <name type="common">Patagonian blennie</name>
    <name type="synonym">Eleginus maclovinus</name>
    <dbReference type="NCBI Taxonomy" id="56733"/>
    <lineage>
        <taxon>Eukaryota</taxon>
        <taxon>Metazoa</taxon>
        <taxon>Chordata</taxon>
        <taxon>Craniata</taxon>
        <taxon>Vertebrata</taxon>
        <taxon>Euteleostomi</taxon>
        <taxon>Actinopterygii</taxon>
        <taxon>Neopterygii</taxon>
        <taxon>Teleostei</taxon>
        <taxon>Neoteleostei</taxon>
        <taxon>Acanthomorphata</taxon>
        <taxon>Eupercaria</taxon>
        <taxon>Perciformes</taxon>
        <taxon>Notothenioidei</taxon>
        <taxon>Eleginopidae</taxon>
        <taxon>Eleginops</taxon>
    </lineage>
</organism>
<gene>
    <name evidence="2" type="ORF">PBY51_020819</name>
</gene>
<feature type="signal peptide" evidence="1">
    <location>
        <begin position="1"/>
        <end position="18"/>
    </location>
</feature>
<evidence type="ECO:0000313" key="2">
    <source>
        <dbReference type="EMBL" id="KAK5866644.1"/>
    </source>
</evidence>
<name>A0AAN7XU53_ELEMC</name>
<proteinExistence type="predicted"/>
<accession>A0AAN7XU53</accession>
<protein>
    <submittedName>
        <fullName evidence="2">Uncharacterized protein</fullName>
    </submittedName>
</protein>
<evidence type="ECO:0000313" key="3">
    <source>
        <dbReference type="Proteomes" id="UP001346869"/>
    </source>
</evidence>
<reference evidence="2 3" key="2">
    <citation type="journal article" date="2023" name="Mol. Biol. Evol.">
        <title>Genomics of Secondarily Temperate Adaptation in the Only Non-Antarctic Icefish.</title>
        <authorList>
            <person name="Rivera-Colon A.G."/>
            <person name="Rayamajhi N."/>
            <person name="Minhas B.F."/>
            <person name="Madrigal G."/>
            <person name="Bilyk K.T."/>
            <person name="Yoon V."/>
            <person name="Hune M."/>
            <person name="Gregory S."/>
            <person name="Cheng C.H.C."/>
            <person name="Catchen J.M."/>
        </authorList>
    </citation>
    <scope>NUCLEOTIDE SEQUENCE [LARGE SCALE GENOMIC DNA]</scope>
    <source>
        <strain evidence="2">JMC-PN-2008</strain>
    </source>
</reference>
<keyword evidence="1" id="KW-0732">Signal</keyword>
<keyword evidence="3" id="KW-1185">Reference proteome</keyword>